<keyword evidence="4" id="KW-0804">Transcription</keyword>
<proteinExistence type="inferred from homology"/>
<dbReference type="InterPro" id="IPR036390">
    <property type="entry name" value="WH_DNA-bd_sf"/>
</dbReference>
<keyword evidence="7" id="KW-1185">Reference proteome</keyword>
<evidence type="ECO:0000256" key="3">
    <source>
        <dbReference type="ARBA" id="ARBA00023125"/>
    </source>
</evidence>
<keyword evidence="2" id="KW-0805">Transcription regulation</keyword>
<dbReference type="InterPro" id="IPR050176">
    <property type="entry name" value="LTTR"/>
</dbReference>
<evidence type="ECO:0000256" key="4">
    <source>
        <dbReference type="ARBA" id="ARBA00023163"/>
    </source>
</evidence>
<evidence type="ECO:0000313" key="7">
    <source>
        <dbReference type="Proteomes" id="UP001234798"/>
    </source>
</evidence>
<dbReference type="Gene3D" id="1.10.10.10">
    <property type="entry name" value="Winged helix-like DNA-binding domain superfamily/Winged helix DNA-binding domain"/>
    <property type="match status" value="1"/>
</dbReference>
<organism evidence="6 7">
    <name type="scientific">Achromobacter seleniivolatilans</name>
    <dbReference type="NCBI Taxonomy" id="3047478"/>
    <lineage>
        <taxon>Bacteria</taxon>
        <taxon>Pseudomonadati</taxon>
        <taxon>Pseudomonadota</taxon>
        <taxon>Betaproteobacteria</taxon>
        <taxon>Burkholderiales</taxon>
        <taxon>Alcaligenaceae</taxon>
        <taxon>Achromobacter</taxon>
    </lineage>
</organism>
<accession>A0ABY9LU67</accession>
<dbReference type="Pfam" id="PF03466">
    <property type="entry name" value="LysR_substrate"/>
    <property type="match status" value="1"/>
</dbReference>
<dbReference type="PANTHER" id="PTHR30579">
    <property type="entry name" value="TRANSCRIPTIONAL REGULATOR"/>
    <property type="match status" value="1"/>
</dbReference>
<name>A0ABY9LU67_9BURK</name>
<reference evidence="6 7" key="1">
    <citation type="submission" date="2023-08" db="EMBL/GenBank/DDBJ databases">
        <title>Achromobacter seleniivolatilans sp. nov., isolated from seleniferous soil.</title>
        <authorList>
            <person name="Zhang S."/>
            <person name="Li K."/>
            <person name="Peng J."/>
            <person name="Zhao Q."/>
            <person name="Wang H."/>
            <person name="Guo Y."/>
        </authorList>
    </citation>
    <scope>NUCLEOTIDE SEQUENCE [LARGE SCALE GENOMIC DNA]</scope>
    <source>
        <strain evidence="6 7">R39</strain>
    </source>
</reference>
<feature type="domain" description="HTH lysR-type" evidence="5">
    <location>
        <begin position="5"/>
        <end position="62"/>
    </location>
</feature>
<evidence type="ECO:0000313" key="6">
    <source>
        <dbReference type="EMBL" id="WMD18324.1"/>
    </source>
</evidence>
<gene>
    <name evidence="6" type="ORF">RAS12_16925</name>
</gene>
<dbReference type="SUPFAM" id="SSF46785">
    <property type="entry name" value="Winged helix' DNA-binding domain"/>
    <property type="match status" value="1"/>
</dbReference>
<dbReference type="RefSeq" id="WP_306937339.1">
    <property type="nucleotide sequence ID" value="NZ_CP132976.1"/>
</dbReference>
<dbReference type="SUPFAM" id="SSF53850">
    <property type="entry name" value="Periplasmic binding protein-like II"/>
    <property type="match status" value="1"/>
</dbReference>
<dbReference type="Pfam" id="PF00126">
    <property type="entry name" value="HTH_1"/>
    <property type="match status" value="1"/>
</dbReference>
<dbReference type="InterPro" id="IPR036388">
    <property type="entry name" value="WH-like_DNA-bd_sf"/>
</dbReference>
<protein>
    <submittedName>
        <fullName evidence="6">LysR family transcriptional regulator</fullName>
    </submittedName>
</protein>
<keyword evidence="3" id="KW-0238">DNA-binding</keyword>
<evidence type="ECO:0000259" key="5">
    <source>
        <dbReference type="PROSITE" id="PS50931"/>
    </source>
</evidence>
<dbReference type="InterPro" id="IPR005119">
    <property type="entry name" value="LysR_subst-bd"/>
</dbReference>
<dbReference type="PRINTS" id="PR00039">
    <property type="entry name" value="HTHLYSR"/>
</dbReference>
<evidence type="ECO:0000256" key="2">
    <source>
        <dbReference type="ARBA" id="ARBA00023015"/>
    </source>
</evidence>
<sequence length="295" mass="31850">MAPVLDEILLRTFIEATRRGSFGQAAAAMKRTQAAVTLQIRRLEEILDQPLFNRTTRGVTLTTGGLEFLPYAERILALGIEAHEFMARHKMPIDKRPRRIRMIEDLSSIAALDHGLARIRRLFDPIKIDLNFDSGPQAEEAFRAGKVDMLIGDRLRAPLGDIEPISVASVPLVWAASPDFDARQRPLPLAVYGAPCIWREQVVATLDGAAIASRIAVESHGTPALLSAVRSGSAIAALLPSSVGAGLVALDPAAAGFPPPPKVEIVLYQSQHALRDPVIKELSSALWQGVEGLAA</sequence>
<dbReference type="Gene3D" id="3.40.190.10">
    <property type="entry name" value="Periplasmic binding protein-like II"/>
    <property type="match status" value="2"/>
</dbReference>
<comment type="similarity">
    <text evidence="1">Belongs to the LysR transcriptional regulatory family.</text>
</comment>
<dbReference type="PANTHER" id="PTHR30579:SF7">
    <property type="entry name" value="HTH-TYPE TRANSCRIPTIONAL REGULATOR LRHA-RELATED"/>
    <property type="match status" value="1"/>
</dbReference>
<evidence type="ECO:0000256" key="1">
    <source>
        <dbReference type="ARBA" id="ARBA00009437"/>
    </source>
</evidence>
<dbReference type="InterPro" id="IPR000847">
    <property type="entry name" value="LysR_HTH_N"/>
</dbReference>
<dbReference type="PROSITE" id="PS50931">
    <property type="entry name" value="HTH_LYSR"/>
    <property type="match status" value="1"/>
</dbReference>
<dbReference type="Proteomes" id="UP001234798">
    <property type="component" value="Chromosome"/>
</dbReference>
<dbReference type="EMBL" id="CP132976">
    <property type="protein sequence ID" value="WMD18324.1"/>
    <property type="molecule type" value="Genomic_DNA"/>
</dbReference>